<evidence type="ECO:0000313" key="2">
    <source>
        <dbReference type="Proteomes" id="UP000765509"/>
    </source>
</evidence>
<reference evidence="1" key="1">
    <citation type="submission" date="2021-03" db="EMBL/GenBank/DDBJ databases">
        <title>Draft genome sequence of rust myrtle Austropuccinia psidii MF-1, a brazilian biotype.</title>
        <authorList>
            <person name="Quecine M.C."/>
            <person name="Pachon D.M.R."/>
            <person name="Bonatelli M.L."/>
            <person name="Correr F.H."/>
            <person name="Franceschini L.M."/>
            <person name="Leite T.F."/>
            <person name="Margarido G.R.A."/>
            <person name="Almeida C.A."/>
            <person name="Ferrarezi J.A."/>
            <person name="Labate C.A."/>
        </authorList>
    </citation>
    <scope>NUCLEOTIDE SEQUENCE</scope>
    <source>
        <strain evidence="1">MF-1</strain>
    </source>
</reference>
<accession>A0A9Q3PV98</accession>
<comment type="caution">
    <text evidence="1">The sequence shown here is derived from an EMBL/GenBank/DDBJ whole genome shotgun (WGS) entry which is preliminary data.</text>
</comment>
<dbReference type="EMBL" id="AVOT02096140">
    <property type="protein sequence ID" value="MBW0575374.1"/>
    <property type="molecule type" value="Genomic_DNA"/>
</dbReference>
<evidence type="ECO:0000313" key="1">
    <source>
        <dbReference type="EMBL" id="MBW0575374.1"/>
    </source>
</evidence>
<keyword evidence="2" id="KW-1185">Reference proteome</keyword>
<sequence>MWWRSFSMGQKVGPMDPLETQHIWVEGASNSRHGPQTANQGPLPTECVPWPADCRTPINHIISKRKEMALNQKISRLAIVMARTKNHQYRPKWSQSHSWAIFQGQWGQDPSFDSSRILN</sequence>
<dbReference type="Proteomes" id="UP000765509">
    <property type="component" value="Unassembled WGS sequence"/>
</dbReference>
<proteinExistence type="predicted"/>
<gene>
    <name evidence="1" type="ORF">O181_115089</name>
</gene>
<organism evidence="1 2">
    <name type="scientific">Austropuccinia psidii MF-1</name>
    <dbReference type="NCBI Taxonomy" id="1389203"/>
    <lineage>
        <taxon>Eukaryota</taxon>
        <taxon>Fungi</taxon>
        <taxon>Dikarya</taxon>
        <taxon>Basidiomycota</taxon>
        <taxon>Pucciniomycotina</taxon>
        <taxon>Pucciniomycetes</taxon>
        <taxon>Pucciniales</taxon>
        <taxon>Sphaerophragmiaceae</taxon>
        <taxon>Austropuccinia</taxon>
    </lineage>
</organism>
<protein>
    <submittedName>
        <fullName evidence="1">Uncharacterized protein</fullName>
    </submittedName>
</protein>
<name>A0A9Q3PV98_9BASI</name>
<dbReference type="AlphaFoldDB" id="A0A9Q3PV98"/>